<name>A0A6B8VUX7_9CORY</name>
<dbReference type="AlphaFoldDB" id="A0A6B8VUX7"/>
<feature type="domain" description="Glycosyl transferase family 1" evidence="2">
    <location>
        <begin position="174"/>
        <end position="319"/>
    </location>
</feature>
<accession>A0A6B8VUX7</accession>
<organism evidence="3 4">
    <name type="scientific">Corynebacterium comes</name>
    <dbReference type="NCBI Taxonomy" id="2675218"/>
    <lineage>
        <taxon>Bacteria</taxon>
        <taxon>Bacillati</taxon>
        <taxon>Actinomycetota</taxon>
        <taxon>Actinomycetes</taxon>
        <taxon>Mycobacteriales</taxon>
        <taxon>Corynebacteriaceae</taxon>
        <taxon>Corynebacterium</taxon>
    </lineage>
</organism>
<reference evidence="3 4" key="1">
    <citation type="journal article" date="2021" name="Int. J. Syst. Evol. Microbiol.">
        <title>Classification of three corynebacterial strains isolated from a small paddock in North Rhine-Westphalia: proposal of &lt;i&gt;Corynebacterium kalinowskii&lt;/i&gt; sp. nov., &lt;i&gt;Corynebacterium comes&lt;/i&gt; sp. nov. and &lt;i&gt;Corynebacterium occultum&lt;/i&gt; sp. nov.</title>
        <authorList>
            <person name="Schaffert L."/>
            <person name="Ruwe M."/>
            <person name="Milse J."/>
            <person name="Hanuschka K."/>
            <person name="Ortseifen V."/>
            <person name="Droste J."/>
            <person name="Brandt D."/>
            <person name="Schl L."/>
            <person name="Kutter Y."/>
            <person name="Vinke S."/>
            <person name="Vieh P."/>
            <person name="Jacob L."/>
            <person name="L N.C."/>
            <person name="Schulte-Berndt E."/>
            <person name="Hain C."/>
            <person name="Linder M."/>
            <person name="Schmidt P."/>
            <person name="Wollenschl L."/>
            <person name="Luttermann T."/>
            <person name="Thieme E."/>
            <person name="Hassa J."/>
            <person name="Haak M."/>
            <person name="Wittchen M."/>
            <person name="Mentz A."/>
            <person name="Persicke M."/>
            <person name="Busche T."/>
            <person name="R C."/>
        </authorList>
    </citation>
    <scope>NUCLEOTIDE SEQUENCE [LARGE SCALE GENOMIC DNA]</scope>
    <source>
        <strain evidence="3 4">2019</strain>
    </source>
</reference>
<gene>
    <name evidence="3" type="primary">epsF</name>
    <name evidence="3" type="ORF">CETAM_09475</name>
</gene>
<keyword evidence="1 3" id="KW-0808">Transferase</keyword>
<proteinExistence type="predicted"/>
<keyword evidence="4" id="KW-1185">Reference proteome</keyword>
<evidence type="ECO:0000256" key="1">
    <source>
        <dbReference type="ARBA" id="ARBA00022679"/>
    </source>
</evidence>
<evidence type="ECO:0000259" key="2">
    <source>
        <dbReference type="Pfam" id="PF00534"/>
    </source>
</evidence>
<dbReference type="Pfam" id="PF00534">
    <property type="entry name" value="Glycos_transf_1"/>
    <property type="match status" value="1"/>
</dbReference>
<dbReference type="EC" id="2.4.-.-" evidence="3"/>
<dbReference type="PANTHER" id="PTHR12526:SF634">
    <property type="entry name" value="BLL3361 PROTEIN"/>
    <property type="match status" value="1"/>
</dbReference>
<dbReference type="GO" id="GO:0016757">
    <property type="term" value="F:glycosyltransferase activity"/>
    <property type="evidence" value="ECO:0007669"/>
    <property type="project" value="UniProtKB-KW"/>
</dbReference>
<dbReference type="SUPFAM" id="SSF53756">
    <property type="entry name" value="UDP-Glycosyltransferase/glycogen phosphorylase"/>
    <property type="match status" value="1"/>
</dbReference>
<dbReference type="InterPro" id="IPR001296">
    <property type="entry name" value="Glyco_trans_1"/>
</dbReference>
<protein>
    <submittedName>
        <fullName evidence="3">Glycosyltransferase EpsF</fullName>
        <ecNumber evidence="3">2.4.-.-</ecNumber>
    </submittedName>
</protein>
<dbReference type="KEGG" id="ccoe:CETAM_09475"/>
<sequence length="358" mass="39991">MLYNVTRYGNSKSGFRHVVVSLGEGDHFIPLLRELDIEVVELRVRKSPIKTLREFNRIVRNSNVICSWSYHSNLLTIWPKFLYRPRLVWIINHQDTARKTNKLTTWLIMKMCATLSRSVDSIAYNGAAALKSHSHLGYRAREESVVPNGCDTKLYSPAAASRNYLNEVIGERLEGALTILSAARWHPIKDHATFIQAFAKVKRKSNERVVAVLCGPGVDDENVQLVDSLEGEDLEIGKDVFLLGSRNDLPQLMAICSLFVLHSKAEAFPNVLVQAMSSGAKIVSTDVGIVSELTNGAINPVPPNDPYALAREMLDQLNSLKPQRDLLGRDLRQIITDDYSITSVVSLYEKSIFGDAAE</sequence>
<evidence type="ECO:0000313" key="3">
    <source>
        <dbReference type="EMBL" id="QGU05144.1"/>
    </source>
</evidence>
<dbReference type="Gene3D" id="3.40.50.2000">
    <property type="entry name" value="Glycogen Phosphorylase B"/>
    <property type="match status" value="2"/>
</dbReference>
<dbReference type="Proteomes" id="UP000425178">
    <property type="component" value="Chromosome"/>
</dbReference>
<evidence type="ECO:0000313" key="4">
    <source>
        <dbReference type="Proteomes" id="UP000425178"/>
    </source>
</evidence>
<keyword evidence="3" id="KW-0328">Glycosyltransferase</keyword>
<dbReference type="EMBL" id="CP046453">
    <property type="protein sequence ID" value="QGU05144.1"/>
    <property type="molecule type" value="Genomic_DNA"/>
</dbReference>
<dbReference type="PANTHER" id="PTHR12526">
    <property type="entry name" value="GLYCOSYLTRANSFERASE"/>
    <property type="match status" value="1"/>
</dbReference>